<evidence type="ECO:0000259" key="1">
    <source>
        <dbReference type="PROSITE" id="PS51186"/>
    </source>
</evidence>
<dbReference type="GO" id="GO:1990189">
    <property type="term" value="F:protein N-terminal-serine acetyltransferase activity"/>
    <property type="evidence" value="ECO:0007669"/>
    <property type="project" value="TreeGrafter"/>
</dbReference>
<dbReference type="Proteomes" id="UP000535589">
    <property type="component" value="Unassembled WGS sequence"/>
</dbReference>
<sequence length="232" mass="26254">MTQPIGYAVANWQAPPFPTHEILTGHFCRLEPLNVAKHSQTLFAANALNQDDTLWTYLPYGPFATLSDYQSWLALSEQSQDPQFYAVVDNASGEAIGVISYLRITPEAGTIEIGHLCFSPRLQKTPAATETVYLLMAKAFELGYRRCEWKCDALNQPSRHAALRYGFTFEGIFRQAGVYKGRNRDTAWFAVLDNEWPILQPGFQMWLASSNFDSHGQQKQRLNQCFAVQSHP</sequence>
<dbReference type="InterPro" id="IPR000182">
    <property type="entry name" value="GNAT_dom"/>
</dbReference>
<dbReference type="InterPro" id="IPR051908">
    <property type="entry name" value="Ribosomal_N-acetyltransferase"/>
</dbReference>
<name>A0A7X8YFZ7_9VIBR</name>
<feature type="domain" description="N-acetyltransferase" evidence="1">
    <location>
        <begin position="28"/>
        <end position="185"/>
    </location>
</feature>
<dbReference type="Pfam" id="PF13302">
    <property type="entry name" value="Acetyltransf_3"/>
    <property type="match status" value="1"/>
</dbReference>
<comment type="caution">
    <text evidence="2">The sequence shown here is derived from an EMBL/GenBank/DDBJ whole genome shotgun (WGS) entry which is preliminary data.</text>
</comment>
<dbReference type="PANTHER" id="PTHR43441:SF2">
    <property type="entry name" value="FAMILY ACETYLTRANSFERASE, PUTATIVE (AFU_ORTHOLOGUE AFUA_7G00850)-RELATED"/>
    <property type="match status" value="1"/>
</dbReference>
<keyword evidence="3" id="KW-1185">Reference proteome</keyword>
<reference evidence="2 3" key="1">
    <citation type="submission" date="2020-04" db="EMBL/GenBank/DDBJ databases">
        <title>Vibrio sp. SM6, a novel species isolated from seawater.</title>
        <authorList>
            <person name="Wang X."/>
        </authorList>
    </citation>
    <scope>NUCLEOTIDE SEQUENCE [LARGE SCALE GENOMIC DNA]</scope>
    <source>
        <strain evidence="2 3">SM6</strain>
    </source>
</reference>
<accession>A0A7X8YFZ7</accession>
<dbReference type="PANTHER" id="PTHR43441">
    <property type="entry name" value="RIBOSOMAL-PROTEIN-SERINE ACETYLTRANSFERASE"/>
    <property type="match status" value="1"/>
</dbReference>
<evidence type="ECO:0000313" key="2">
    <source>
        <dbReference type="EMBL" id="NLS11876.1"/>
    </source>
</evidence>
<dbReference type="AlphaFoldDB" id="A0A7X8YFZ7"/>
<gene>
    <name evidence="2" type="ORF">HGP28_03090</name>
</gene>
<organism evidence="2 3">
    <name type="scientific">Vibrio agarilyticus</name>
    <dbReference type="NCBI Taxonomy" id="2726741"/>
    <lineage>
        <taxon>Bacteria</taxon>
        <taxon>Pseudomonadati</taxon>
        <taxon>Pseudomonadota</taxon>
        <taxon>Gammaproteobacteria</taxon>
        <taxon>Vibrionales</taxon>
        <taxon>Vibrionaceae</taxon>
        <taxon>Vibrio</taxon>
    </lineage>
</organism>
<proteinExistence type="predicted"/>
<dbReference type="EMBL" id="JABAIK010000002">
    <property type="protein sequence ID" value="NLS11876.1"/>
    <property type="molecule type" value="Genomic_DNA"/>
</dbReference>
<dbReference type="RefSeq" id="WP_168834970.1">
    <property type="nucleotide sequence ID" value="NZ_JABAIK010000002.1"/>
</dbReference>
<dbReference type="GO" id="GO:0008999">
    <property type="term" value="F:protein-N-terminal-alanine acetyltransferase activity"/>
    <property type="evidence" value="ECO:0007669"/>
    <property type="project" value="TreeGrafter"/>
</dbReference>
<dbReference type="SUPFAM" id="SSF55729">
    <property type="entry name" value="Acyl-CoA N-acyltransferases (Nat)"/>
    <property type="match status" value="1"/>
</dbReference>
<dbReference type="PROSITE" id="PS51186">
    <property type="entry name" value="GNAT"/>
    <property type="match status" value="1"/>
</dbReference>
<evidence type="ECO:0000313" key="3">
    <source>
        <dbReference type="Proteomes" id="UP000535589"/>
    </source>
</evidence>
<dbReference type="Gene3D" id="3.40.630.30">
    <property type="match status" value="1"/>
</dbReference>
<protein>
    <submittedName>
        <fullName evidence="2">GNAT family N-acetyltransferase</fullName>
    </submittedName>
</protein>
<dbReference type="InterPro" id="IPR016181">
    <property type="entry name" value="Acyl_CoA_acyltransferase"/>
</dbReference>
<dbReference type="FunFam" id="3.40.630.30:FF:000047">
    <property type="entry name" value="Acetyltransferase, GNAT family"/>
    <property type="match status" value="1"/>
</dbReference>
<keyword evidence="2" id="KW-0808">Transferase</keyword>